<feature type="compositionally biased region" description="Basic and acidic residues" evidence="10">
    <location>
        <begin position="23"/>
        <end position="54"/>
    </location>
</feature>
<feature type="transmembrane region" description="Helical" evidence="11">
    <location>
        <begin position="472"/>
        <end position="490"/>
    </location>
</feature>
<dbReference type="InterPro" id="IPR012932">
    <property type="entry name" value="VKOR"/>
</dbReference>
<feature type="transmembrane region" description="Helical" evidence="11">
    <location>
        <begin position="205"/>
        <end position="226"/>
    </location>
</feature>
<keyword evidence="3 11" id="KW-0812">Transmembrane</keyword>
<evidence type="ECO:0000256" key="9">
    <source>
        <dbReference type="ARBA" id="ARBA00023284"/>
    </source>
</evidence>
<gene>
    <name evidence="13" type="ORF">Rcae01_03375</name>
</gene>
<feature type="transmembrane region" description="Helical" evidence="11">
    <location>
        <begin position="356"/>
        <end position="376"/>
    </location>
</feature>
<accession>A0ABP9VRZ1</accession>
<evidence type="ECO:0000256" key="4">
    <source>
        <dbReference type="ARBA" id="ARBA00022719"/>
    </source>
</evidence>
<keyword evidence="14" id="KW-1185">Reference proteome</keyword>
<comment type="similarity">
    <text evidence="2">Belongs to the VKOR family.</text>
</comment>
<proteinExistence type="inferred from homology"/>
<evidence type="ECO:0000256" key="5">
    <source>
        <dbReference type="ARBA" id="ARBA00022989"/>
    </source>
</evidence>
<evidence type="ECO:0000256" key="6">
    <source>
        <dbReference type="ARBA" id="ARBA00023002"/>
    </source>
</evidence>
<feature type="transmembrane region" description="Helical" evidence="11">
    <location>
        <begin position="329"/>
        <end position="350"/>
    </location>
</feature>
<keyword evidence="9" id="KW-0676">Redox-active center</keyword>
<dbReference type="Proteomes" id="UP001416858">
    <property type="component" value="Unassembled WGS sequence"/>
</dbReference>
<dbReference type="InterPro" id="IPR038354">
    <property type="entry name" value="VKOR_sf"/>
</dbReference>
<dbReference type="CDD" id="cd12919">
    <property type="entry name" value="VKOR_2"/>
    <property type="match status" value="1"/>
</dbReference>
<feature type="compositionally biased region" description="Basic and acidic residues" evidence="10">
    <location>
        <begin position="61"/>
        <end position="77"/>
    </location>
</feature>
<dbReference type="EMBL" id="BAABRO010000007">
    <property type="protein sequence ID" value="GAA5507917.1"/>
    <property type="molecule type" value="Genomic_DNA"/>
</dbReference>
<keyword evidence="8" id="KW-1015">Disulfide bond</keyword>
<evidence type="ECO:0000256" key="2">
    <source>
        <dbReference type="ARBA" id="ARBA00006214"/>
    </source>
</evidence>
<evidence type="ECO:0000256" key="1">
    <source>
        <dbReference type="ARBA" id="ARBA00004141"/>
    </source>
</evidence>
<feature type="region of interest" description="Disordered" evidence="10">
    <location>
        <begin position="1"/>
        <end position="77"/>
    </location>
</feature>
<dbReference type="Gene3D" id="1.20.1440.130">
    <property type="entry name" value="VKOR domain"/>
    <property type="match status" value="1"/>
</dbReference>
<evidence type="ECO:0000256" key="10">
    <source>
        <dbReference type="SAM" id="MobiDB-lite"/>
    </source>
</evidence>
<keyword evidence="7 11" id="KW-0472">Membrane</keyword>
<keyword evidence="6" id="KW-0560">Oxidoreductase</keyword>
<reference evidence="13 14" key="1">
    <citation type="submission" date="2024-02" db="EMBL/GenBank/DDBJ databases">
        <title>Rhodopirellula caenicola NBRC 110016.</title>
        <authorList>
            <person name="Ichikawa N."/>
            <person name="Katano-Makiyama Y."/>
            <person name="Hidaka K."/>
        </authorList>
    </citation>
    <scope>NUCLEOTIDE SEQUENCE [LARGE SCALE GENOMIC DNA]</scope>
    <source>
        <strain evidence="13 14">NBRC 110016</strain>
    </source>
</reference>
<organism evidence="13 14">
    <name type="scientific">Novipirellula caenicola</name>
    <dbReference type="NCBI Taxonomy" id="1536901"/>
    <lineage>
        <taxon>Bacteria</taxon>
        <taxon>Pseudomonadati</taxon>
        <taxon>Planctomycetota</taxon>
        <taxon>Planctomycetia</taxon>
        <taxon>Pirellulales</taxon>
        <taxon>Pirellulaceae</taxon>
        <taxon>Novipirellula</taxon>
    </lineage>
</organism>
<comment type="subcellular location">
    <subcellularLocation>
        <location evidence="1">Membrane</location>
        <topology evidence="1">Multi-pass membrane protein</topology>
    </subcellularLocation>
</comment>
<comment type="caution">
    <text evidence="13">The sequence shown here is derived from an EMBL/GenBank/DDBJ whole genome shotgun (WGS) entry which is preliminary data.</text>
</comment>
<sequence>MSDQPKHGMMGSRGVSRPMAEMEMMKDHQGGQDAKANQDQERGGKQEHGGEHKGGHQQGGHQHDGEHDHGGGHEMSHDDRLSMLKMHHKQTLWIYWTLPMLGIWLILAPFNFGYLNEALWVDPSGGRGPWFAEESTAELRQLRAWLMTISDIVSGVLLVVLGWRSLTPNRPYSLWACCFVGVWLTFAPILFWAPTAASYVNDSLVGILVMALTILIPGMPNMIMYMQHGPPTPPGWSYNPSSWPQRWVMIATGFVGFVVSRYLAMFQLGYIDFVWDPFFGFESGSKKVLNSKMSHMWPISDGGLGVASYTFEFMMGYMGSPSRWRTMPWMVAFFGVLVIPLGLTHIVLVISQPVLVHHWCAMCLLAAMVMLPMIPLEVDEVIAMFQHVRQAKQRGDRGGSLRQIFWKGGKADGCTADERSPEMIEMPEKPWQLLKASIWGMSFPWTLVVCTALGVGIMAAPTSFGIDIKTTAADIGHLGGALIVTVSVIAMGEVIRIGRYGNVLLALAVIVGPWLVDSATTGFAITNSVLGVLVLILTIPRGKITETYGSWDRFIR</sequence>
<evidence type="ECO:0000256" key="3">
    <source>
        <dbReference type="ARBA" id="ARBA00022692"/>
    </source>
</evidence>
<evidence type="ECO:0000256" key="11">
    <source>
        <dbReference type="SAM" id="Phobius"/>
    </source>
</evidence>
<feature type="domain" description="Vitamin K epoxide reductase" evidence="12">
    <location>
        <begin position="247"/>
        <end position="376"/>
    </location>
</feature>
<dbReference type="Pfam" id="PF07884">
    <property type="entry name" value="VKOR"/>
    <property type="match status" value="1"/>
</dbReference>
<feature type="transmembrane region" description="Helical" evidence="11">
    <location>
        <begin position="247"/>
        <end position="275"/>
    </location>
</feature>
<evidence type="ECO:0000259" key="12">
    <source>
        <dbReference type="Pfam" id="PF07884"/>
    </source>
</evidence>
<feature type="transmembrane region" description="Helical" evidence="11">
    <location>
        <begin position="144"/>
        <end position="163"/>
    </location>
</feature>
<feature type="transmembrane region" description="Helical" evidence="11">
    <location>
        <begin position="92"/>
        <end position="114"/>
    </location>
</feature>
<feature type="transmembrane region" description="Helical" evidence="11">
    <location>
        <begin position="522"/>
        <end position="539"/>
    </location>
</feature>
<feature type="transmembrane region" description="Helical" evidence="11">
    <location>
        <begin position="436"/>
        <end position="460"/>
    </location>
</feature>
<evidence type="ECO:0000313" key="14">
    <source>
        <dbReference type="Proteomes" id="UP001416858"/>
    </source>
</evidence>
<feature type="transmembrane region" description="Helical" evidence="11">
    <location>
        <begin position="172"/>
        <end position="193"/>
    </location>
</feature>
<evidence type="ECO:0000313" key="13">
    <source>
        <dbReference type="EMBL" id="GAA5507917.1"/>
    </source>
</evidence>
<dbReference type="RefSeq" id="WP_345684758.1">
    <property type="nucleotide sequence ID" value="NZ_BAABRO010000007.1"/>
</dbReference>
<protein>
    <recommendedName>
        <fullName evidence="12">Vitamin K epoxide reductase domain-containing protein</fullName>
    </recommendedName>
</protein>
<name>A0ABP9VRZ1_9BACT</name>
<evidence type="ECO:0000256" key="8">
    <source>
        <dbReference type="ARBA" id="ARBA00023157"/>
    </source>
</evidence>
<keyword evidence="5 11" id="KW-1133">Transmembrane helix</keyword>
<evidence type="ECO:0000256" key="7">
    <source>
        <dbReference type="ARBA" id="ARBA00023136"/>
    </source>
</evidence>
<keyword evidence="4" id="KW-0874">Quinone</keyword>